<dbReference type="RefSeq" id="WP_149651374.1">
    <property type="nucleotide sequence ID" value="NZ_VEWN01000017.1"/>
</dbReference>
<accession>A0A5B0KN35</accession>
<evidence type="ECO:0000313" key="2">
    <source>
        <dbReference type="Proteomes" id="UP000325333"/>
    </source>
</evidence>
<reference evidence="1 2" key="1">
    <citation type="submission" date="2019-07" db="EMBL/GenBank/DDBJ databases">
        <title>Genome sequencing of the stress-tolerant strain Azospirillum brasilense Az19.</title>
        <authorList>
            <person name="Maroniche G.A."/>
            <person name="Garcia J.E."/>
            <person name="Pagnussat L."/>
            <person name="Amenta M."/>
            <person name="Creus C.M."/>
        </authorList>
    </citation>
    <scope>NUCLEOTIDE SEQUENCE [LARGE SCALE GENOMIC DNA]</scope>
    <source>
        <strain evidence="1 2">Az19</strain>
    </source>
</reference>
<proteinExistence type="predicted"/>
<sequence length="66" mass="7325">MKAATKVRRNMREAFRGVPGSASVRQMDEVLASLFPEAAEAIRQPWPPQVALERMRAQAEASGSER</sequence>
<protein>
    <submittedName>
        <fullName evidence="1">Uncharacterized protein</fullName>
    </submittedName>
</protein>
<evidence type="ECO:0000313" key="1">
    <source>
        <dbReference type="EMBL" id="KAA1053216.1"/>
    </source>
</evidence>
<dbReference type="EMBL" id="VEWN01000017">
    <property type="protein sequence ID" value="KAA1053216.1"/>
    <property type="molecule type" value="Genomic_DNA"/>
</dbReference>
<comment type="caution">
    <text evidence="1">The sequence shown here is derived from an EMBL/GenBank/DDBJ whole genome shotgun (WGS) entry which is preliminary data.</text>
</comment>
<dbReference type="Proteomes" id="UP000325333">
    <property type="component" value="Unassembled WGS sequence"/>
</dbReference>
<organism evidence="1 2">
    <name type="scientific">Azospirillum argentinense</name>
    <dbReference type="NCBI Taxonomy" id="2970906"/>
    <lineage>
        <taxon>Bacteria</taxon>
        <taxon>Pseudomonadati</taxon>
        <taxon>Pseudomonadota</taxon>
        <taxon>Alphaproteobacteria</taxon>
        <taxon>Rhodospirillales</taxon>
        <taxon>Azospirillaceae</taxon>
        <taxon>Azospirillum</taxon>
    </lineage>
</organism>
<gene>
    <name evidence="1" type="ORF">FH063_003135</name>
</gene>
<name>A0A5B0KN35_9PROT</name>
<dbReference type="AlphaFoldDB" id="A0A5B0KN35"/>